<name>A0A6V8NZL6_9ACTN</name>
<organism evidence="2 3">
    <name type="scientific">Candidatus Hakubella thermalkaliphila</name>
    <dbReference type="NCBI Taxonomy" id="2754717"/>
    <lineage>
        <taxon>Bacteria</taxon>
        <taxon>Bacillati</taxon>
        <taxon>Actinomycetota</taxon>
        <taxon>Actinomycetota incertae sedis</taxon>
        <taxon>Candidatus Hakubellales</taxon>
        <taxon>Candidatus Hakubellaceae</taxon>
        <taxon>Candidatus Hakubella</taxon>
    </lineage>
</organism>
<dbReference type="AlphaFoldDB" id="A0A6V8NZL6"/>
<sequence>MNYVGITKFDPKDKLHQELAEVSKTLHRLKAKNDLQKITQLEKQNEDLVKRLFEI</sequence>
<dbReference type="EMBL" id="BLRX01000169">
    <property type="protein sequence ID" value="GFP25708.1"/>
    <property type="molecule type" value="Genomic_DNA"/>
</dbReference>
<evidence type="ECO:0000256" key="1">
    <source>
        <dbReference type="SAM" id="Coils"/>
    </source>
</evidence>
<comment type="caution">
    <text evidence="2">The sequence shown here is derived from an EMBL/GenBank/DDBJ whole genome shotgun (WGS) entry which is preliminary data.</text>
</comment>
<evidence type="ECO:0000313" key="3">
    <source>
        <dbReference type="Proteomes" id="UP000543224"/>
    </source>
</evidence>
<proteinExistence type="predicted"/>
<accession>A0A6V8NZL6</accession>
<protein>
    <submittedName>
        <fullName evidence="2">Uncharacterized protein</fullName>
    </submittedName>
</protein>
<feature type="coiled-coil region" evidence="1">
    <location>
        <begin position="12"/>
        <end position="51"/>
    </location>
</feature>
<gene>
    <name evidence="2" type="ORF">HKBW3S25_01189</name>
</gene>
<dbReference type="Proteomes" id="UP000543224">
    <property type="component" value="Unassembled WGS sequence"/>
</dbReference>
<evidence type="ECO:0000313" key="2">
    <source>
        <dbReference type="EMBL" id="GFP25708.1"/>
    </source>
</evidence>
<reference evidence="2 3" key="1">
    <citation type="journal article" date="2020" name="Front. Microbiol.">
        <title>Single-cell genomics of novel Actinobacteria with the Wood-Ljungdahl pathway discovered in a serpentinizing system.</title>
        <authorList>
            <person name="Merino N."/>
            <person name="Kawai M."/>
            <person name="Boyd E.S."/>
            <person name="Colman D.R."/>
            <person name="McGlynn S.E."/>
            <person name="Nealson K.H."/>
            <person name="Kurokawa K."/>
            <person name="Hongoh Y."/>
        </authorList>
    </citation>
    <scope>NUCLEOTIDE SEQUENCE [LARGE SCALE GENOMIC DNA]</scope>
    <source>
        <strain evidence="2 3">S25</strain>
    </source>
</reference>
<keyword evidence="1" id="KW-0175">Coiled coil</keyword>